<protein>
    <recommendedName>
        <fullName evidence="4">AT hook motif-containing protein</fullName>
    </recommendedName>
</protein>
<evidence type="ECO:0008006" key="4">
    <source>
        <dbReference type="Google" id="ProtNLM"/>
    </source>
</evidence>
<evidence type="ECO:0000256" key="1">
    <source>
        <dbReference type="SAM" id="MobiDB-lite"/>
    </source>
</evidence>
<dbReference type="PANTHER" id="PTHR34682">
    <property type="entry name" value="AT HOOK MOTIF-CONTAINING PROTEIN"/>
    <property type="match status" value="1"/>
</dbReference>
<feature type="region of interest" description="Disordered" evidence="1">
    <location>
        <begin position="292"/>
        <end position="315"/>
    </location>
</feature>
<sequence length="411" mass="44264">MGNTNPNNMMNSPSDLETLQSPLMTVASSIMGSKVAQISDYSLGAKMNQVMQWDNYSASPALPVKRKRGRPRKDKSLKHVKTAHVPPVFEALKENSSKKDTRVNENDARVGEAVMGVVEAIFDAGYLLTVRIGNSTTNLRGVVFKPGHYVPVTVENDVAPHVEMIRRNEVHLPAGNQTGSRGNSSVPQTASLVVPKCKYSSPKAAPASSVEGGGPEVLVVLQPVGESTELLPSNKMPAEAFKASHAMALGERDVQTAESLAMLPPDQSIPFSQILTATSQAMLLQPQSSVQVEQGSVQNESGQLTESASDAQGEEDKLVRLTDLYITDSLQSSKSDTGNGKEARISSAEDFVVISEQDSGNRNEPFLTRSQTESGFELLHSEGSGRMSELLQALQENIEENQVPSYEPLTS</sequence>
<dbReference type="PANTHER" id="PTHR34682:SF1">
    <property type="entry name" value="PROTEIN METABOLIC NETWORK MODULATOR 1"/>
    <property type="match status" value="1"/>
</dbReference>
<gene>
    <name evidence="2" type="ORF">Adt_08750</name>
</gene>
<proteinExistence type="predicted"/>
<accession>A0ABD1UF87</accession>
<feature type="compositionally biased region" description="Polar residues" evidence="1">
    <location>
        <begin position="299"/>
        <end position="310"/>
    </location>
</feature>
<dbReference type="EMBL" id="JBFOLK010000003">
    <property type="protein sequence ID" value="KAL2523696.1"/>
    <property type="molecule type" value="Genomic_DNA"/>
</dbReference>
<reference evidence="3" key="1">
    <citation type="submission" date="2024-07" db="EMBL/GenBank/DDBJ databases">
        <title>Two chromosome-level genome assemblies of Korean endemic species Abeliophyllum distichum and Forsythia ovata (Oleaceae).</title>
        <authorList>
            <person name="Jang H."/>
        </authorList>
    </citation>
    <scope>NUCLEOTIDE SEQUENCE [LARGE SCALE GENOMIC DNA]</scope>
</reference>
<dbReference type="InterPro" id="IPR045881">
    <property type="entry name" value="MNM1-like"/>
</dbReference>
<keyword evidence="3" id="KW-1185">Reference proteome</keyword>
<dbReference type="Proteomes" id="UP001604336">
    <property type="component" value="Unassembled WGS sequence"/>
</dbReference>
<organism evidence="2 3">
    <name type="scientific">Abeliophyllum distichum</name>
    <dbReference type="NCBI Taxonomy" id="126358"/>
    <lineage>
        <taxon>Eukaryota</taxon>
        <taxon>Viridiplantae</taxon>
        <taxon>Streptophyta</taxon>
        <taxon>Embryophyta</taxon>
        <taxon>Tracheophyta</taxon>
        <taxon>Spermatophyta</taxon>
        <taxon>Magnoliopsida</taxon>
        <taxon>eudicotyledons</taxon>
        <taxon>Gunneridae</taxon>
        <taxon>Pentapetalae</taxon>
        <taxon>asterids</taxon>
        <taxon>lamiids</taxon>
        <taxon>Lamiales</taxon>
        <taxon>Oleaceae</taxon>
        <taxon>Forsythieae</taxon>
        <taxon>Abeliophyllum</taxon>
    </lineage>
</organism>
<evidence type="ECO:0000313" key="2">
    <source>
        <dbReference type="EMBL" id="KAL2523696.1"/>
    </source>
</evidence>
<name>A0ABD1UF87_9LAMI</name>
<evidence type="ECO:0000313" key="3">
    <source>
        <dbReference type="Proteomes" id="UP001604336"/>
    </source>
</evidence>
<comment type="caution">
    <text evidence="2">The sequence shown here is derived from an EMBL/GenBank/DDBJ whole genome shotgun (WGS) entry which is preliminary data.</text>
</comment>
<dbReference type="AlphaFoldDB" id="A0ABD1UF87"/>